<dbReference type="AlphaFoldDB" id="F8NDI8"/>
<dbReference type="Proteomes" id="UP000008064">
    <property type="component" value="Unassembled WGS sequence"/>
</dbReference>
<gene>
    <name evidence="2" type="ORF">SERLADRAFT_375407</name>
</gene>
<dbReference type="HOGENOM" id="CLU_2874047_0_0_1"/>
<sequence>VEEYSCNHLALSVCELCLAISSRLIPNIPLPHLSAHSRSSSSSVVSKIPKLTFPSGVPNRYSSP</sequence>
<name>F8NDI8_SERL9</name>
<feature type="compositionally biased region" description="Low complexity" evidence="1">
    <location>
        <begin position="37"/>
        <end position="46"/>
    </location>
</feature>
<feature type="non-terminal residue" evidence="2">
    <location>
        <position position="1"/>
    </location>
</feature>
<reference evidence="2" key="1">
    <citation type="submission" date="2011-04" db="EMBL/GenBank/DDBJ databases">
        <title>Evolution of plant cell wall degrading machinery underlies the functional diversity of forest fungi.</title>
        <authorList>
            <consortium name="US DOE Joint Genome Institute (JGI-PGF)"/>
            <person name="Eastwood D.C."/>
            <person name="Floudas D."/>
            <person name="Binder M."/>
            <person name="Majcherczyk A."/>
            <person name="Schneider P."/>
            <person name="Aerts A."/>
            <person name="Asiegbu F.O."/>
            <person name="Baker S.E."/>
            <person name="Barry K."/>
            <person name="Bendiksby M."/>
            <person name="Blumentritt M."/>
            <person name="Coutinho P.M."/>
            <person name="Cullen D."/>
            <person name="Cullen D."/>
            <person name="Gathman A."/>
            <person name="Goodell B."/>
            <person name="Henrissat B."/>
            <person name="Ihrmark K."/>
            <person name="Kauserud H."/>
            <person name="Kohler A."/>
            <person name="LaButti K."/>
            <person name="Lapidus A."/>
            <person name="Lavin J.L."/>
            <person name="Lee Y.-H."/>
            <person name="Lindquist E."/>
            <person name="Lilly W."/>
            <person name="Lucas S."/>
            <person name="Morin E."/>
            <person name="Murat C."/>
            <person name="Oguiza J.A."/>
            <person name="Park J."/>
            <person name="Pisabarro A.G."/>
            <person name="Riley R."/>
            <person name="Rosling A."/>
            <person name="Salamov A."/>
            <person name="Schmidt O."/>
            <person name="Schmutz J."/>
            <person name="Skrede I."/>
            <person name="Stenlid J."/>
            <person name="Wiebenga A."/>
            <person name="Xie X."/>
            <person name="Kues U."/>
            <person name="Hibbett D.S."/>
            <person name="Hoffmeister D."/>
            <person name="Hogberg N."/>
            <person name="Martin F."/>
            <person name="Grigoriev I.V."/>
            <person name="Watkinson S.C."/>
        </authorList>
    </citation>
    <scope>NUCLEOTIDE SEQUENCE</scope>
    <source>
        <strain evidence="2">S7.9</strain>
    </source>
</reference>
<protein>
    <submittedName>
        <fullName evidence="2">Uncharacterized protein</fullName>
    </submittedName>
</protein>
<organism>
    <name type="scientific">Serpula lacrymans var. lacrymans (strain S7.9)</name>
    <name type="common">Dry rot fungus</name>
    <dbReference type="NCBI Taxonomy" id="578457"/>
    <lineage>
        <taxon>Eukaryota</taxon>
        <taxon>Fungi</taxon>
        <taxon>Dikarya</taxon>
        <taxon>Basidiomycota</taxon>
        <taxon>Agaricomycotina</taxon>
        <taxon>Agaricomycetes</taxon>
        <taxon>Agaricomycetidae</taxon>
        <taxon>Boletales</taxon>
        <taxon>Coniophorineae</taxon>
        <taxon>Serpulaceae</taxon>
        <taxon>Serpula</taxon>
    </lineage>
</organism>
<proteinExistence type="predicted"/>
<accession>F8NDI8</accession>
<feature type="non-terminal residue" evidence="2">
    <location>
        <position position="64"/>
    </location>
</feature>
<dbReference type="GeneID" id="18810583"/>
<evidence type="ECO:0000313" key="2">
    <source>
        <dbReference type="EMBL" id="EGO30221.1"/>
    </source>
</evidence>
<feature type="region of interest" description="Disordered" evidence="1">
    <location>
        <begin position="34"/>
        <end position="64"/>
    </location>
</feature>
<dbReference type="RefSeq" id="XP_007312105.1">
    <property type="nucleotide sequence ID" value="XM_007312043.1"/>
</dbReference>
<dbReference type="EMBL" id="GL945428">
    <property type="protein sequence ID" value="EGO30221.1"/>
    <property type="molecule type" value="Genomic_DNA"/>
</dbReference>
<evidence type="ECO:0000256" key="1">
    <source>
        <dbReference type="SAM" id="MobiDB-lite"/>
    </source>
</evidence>
<dbReference type="KEGG" id="sla:SERLADRAFT_375407"/>